<organism evidence="2">
    <name type="scientific">marine metagenome</name>
    <dbReference type="NCBI Taxonomy" id="408172"/>
    <lineage>
        <taxon>unclassified sequences</taxon>
        <taxon>metagenomes</taxon>
        <taxon>ecological metagenomes</taxon>
    </lineage>
</organism>
<evidence type="ECO:0000313" key="2">
    <source>
        <dbReference type="EMBL" id="SVC08101.1"/>
    </source>
</evidence>
<reference evidence="2" key="1">
    <citation type="submission" date="2018-05" db="EMBL/GenBank/DDBJ databases">
        <authorList>
            <person name="Lanie J.A."/>
            <person name="Ng W.-L."/>
            <person name="Kazmierczak K.M."/>
            <person name="Andrzejewski T.M."/>
            <person name="Davidsen T.M."/>
            <person name="Wayne K.J."/>
            <person name="Tettelin H."/>
            <person name="Glass J.I."/>
            <person name="Rusch D."/>
            <person name="Podicherti R."/>
            <person name="Tsui H.-C.T."/>
            <person name="Winkler M.E."/>
        </authorList>
    </citation>
    <scope>NUCLEOTIDE SEQUENCE</scope>
</reference>
<proteinExistence type="predicted"/>
<evidence type="ECO:0000256" key="1">
    <source>
        <dbReference type="SAM" id="MobiDB-lite"/>
    </source>
</evidence>
<dbReference type="SUPFAM" id="SSF51197">
    <property type="entry name" value="Clavaminate synthase-like"/>
    <property type="match status" value="1"/>
</dbReference>
<evidence type="ECO:0008006" key="3">
    <source>
        <dbReference type="Google" id="ProtNLM"/>
    </source>
</evidence>
<sequence>MAQNLRTICPEGNGSPNYRDEKTMTDLHFEQLDQEGYTIIPDFLNQQTTRSIRRHIDTLLPPDDTPPEDRKRWHAVLRHPIPGAIMAELIDHPPIRILATQLLQSRELRLLEQVLIRSDPKPPPHGPSGWHVDWTFLPRNYEAVPHQTYFHMVHALNTVPPGGAAFMIVPGSHHLTYAASAKINTAEDLAQLKRDPVGVAGI</sequence>
<dbReference type="AlphaFoldDB" id="A0A382JBG9"/>
<accession>A0A382JBG9</accession>
<protein>
    <recommendedName>
        <fullName evidence="3">Phytanoyl-CoA dioxygenase</fullName>
    </recommendedName>
</protein>
<gene>
    <name evidence="2" type="ORF">METZ01_LOCUS260955</name>
</gene>
<dbReference type="Pfam" id="PF05721">
    <property type="entry name" value="PhyH"/>
    <property type="match status" value="1"/>
</dbReference>
<dbReference type="InterPro" id="IPR008775">
    <property type="entry name" value="Phytyl_CoA_dOase-like"/>
</dbReference>
<dbReference type="Gene3D" id="2.60.120.620">
    <property type="entry name" value="q2cbj1_9rhob like domain"/>
    <property type="match status" value="1"/>
</dbReference>
<dbReference type="EMBL" id="UINC01072454">
    <property type="protein sequence ID" value="SVC08101.1"/>
    <property type="molecule type" value="Genomic_DNA"/>
</dbReference>
<name>A0A382JBG9_9ZZZZ</name>
<feature type="non-terminal residue" evidence="2">
    <location>
        <position position="202"/>
    </location>
</feature>
<feature type="region of interest" description="Disordered" evidence="1">
    <location>
        <begin position="1"/>
        <end position="20"/>
    </location>
</feature>